<dbReference type="CDD" id="cd15482">
    <property type="entry name" value="Sialidase_non-viral"/>
    <property type="match status" value="1"/>
</dbReference>
<dbReference type="InterPro" id="IPR011040">
    <property type="entry name" value="Sialidase"/>
</dbReference>
<feature type="region of interest" description="Disordered" evidence="1">
    <location>
        <begin position="451"/>
        <end position="473"/>
    </location>
</feature>
<name>A0A7S0WW52_9CHLO</name>
<evidence type="ECO:0000256" key="2">
    <source>
        <dbReference type="SAM" id="SignalP"/>
    </source>
</evidence>
<dbReference type="PANTHER" id="PTHR43752:SF2">
    <property type="entry name" value="BNR_ASP-BOX REPEAT FAMILY PROTEIN"/>
    <property type="match status" value="1"/>
</dbReference>
<proteinExistence type="predicted"/>
<protein>
    <recommendedName>
        <fullName evidence="3">Sialidase domain-containing protein</fullName>
    </recommendedName>
</protein>
<evidence type="ECO:0000259" key="3">
    <source>
        <dbReference type="Pfam" id="PF13088"/>
    </source>
</evidence>
<feature type="chain" id="PRO_5030504291" description="Sialidase domain-containing protein" evidence="2">
    <location>
        <begin position="20"/>
        <end position="473"/>
    </location>
</feature>
<reference evidence="4" key="1">
    <citation type="submission" date="2021-01" db="EMBL/GenBank/DDBJ databases">
        <authorList>
            <person name="Corre E."/>
            <person name="Pelletier E."/>
            <person name="Niang G."/>
            <person name="Scheremetjew M."/>
            <person name="Finn R."/>
            <person name="Kale V."/>
            <person name="Holt S."/>
            <person name="Cochrane G."/>
            <person name="Meng A."/>
            <person name="Brown T."/>
            <person name="Cohen L."/>
        </authorList>
    </citation>
    <scope>NUCLEOTIDE SEQUENCE</scope>
    <source>
        <strain evidence="4">CCMP722</strain>
    </source>
</reference>
<dbReference type="AlphaFoldDB" id="A0A7S0WW52"/>
<dbReference type="SUPFAM" id="SSF50939">
    <property type="entry name" value="Sialidases"/>
    <property type="match status" value="1"/>
</dbReference>
<feature type="signal peptide" evidence="2">
    <location>
        <begin position="1"/>
        <end position="19"/>
    </location>
</feature>
<organism evidence="4">
    <name type="scientific">Pyramimonas obovata</name>
    <dbReference type="NCBI Taxonomy" id="1411642"/>
    <lineage>
        <taxon>Eukaryota</taxon>
        <taxon>Viridiplantae</taxon>
        <taxon>Chlorophyta</taxon>
        <taxon>Pyramimonadophyceae</taxon>
        <taxon>Pyramimonadales</taxon>
        <taxon>Pyramimonadaceae</taxon>
        <taxon>Pyramimonas</taxon>
        <taxon>Pyramimonas incertae sedis</taxon>
    </lineage>
</organism>
<sequence>MTLLWCLRRWGLFIAVVVAHNEVVQIQARPASPVGVNTDVSKINQEATDRGHVLNPSQEEGMQLLMKKQRGSTVRRFSQSAVDKIAISAKRKPAIVSEALIIPEDERRTRSQHSSTIVEVAPGEMLAAWFGGTFERMGDVGIWLSRFKDGRWGEAKEIVRPMASKIDGETWMEPCWNPILVQNPHTNTLFLFIHVGFDVRTWRPYMLRSVDKGATWDAPRQLPRNLIGPAKNKPIVLSDGTMLAGASDESRGWTCHVEVSRDNGETWKRSPTIAYDGWVIQPTLFETSKPGEVRMLMRSKSGVVVTASSRGDYLKGWSKGGETSVPNPNSGIDAVMLKDGRVLLVYNPLLRGRNILALGISHDDGLTFKKALLLENTAQTWPQSPECTSATSAGKRPARLKPEYSYPAIIQSPSTGLVHITYTFSYFAAGRRCDGRENIKHVVIDPCELPHSEDSAKSCPARSKPSKITRQGL</sequence>
<dbReference type="PANTHER" id="PTHR43752">
    <property type="entry name" value="BNR/ASP-BOX REPEAT FAMILY PROTEIN"/>
    <property type="match status" value="1"/>
</dbReference>
<feature type="domain" description="Sialidase" evidence="3">
    <location>
        <begin position="123"/>
        <end position="420"/>
    </location>
</feature>
<dbReference type="InterPro" id="IPR036278">
    <property type="entry name" value="Sialidase_sf"/>
</dbReference>
<gene>
    <name evidence="4" type="ORF">POBO1169_LOCUS18423</name>
</gene>
<accession>A0A7S0WW52</accession>
<dbReference type="Gene3D" id="2.120.10.10">
    <property type="match status" value="1"/>
</dbReference>
<dbReference type="Pfam" id="PF13088">
    <property type="entry name" value="BNR_2"/>
    <property type="match status" value="1"/>
</dbReference>
<evidence type="ECO:0000313" key="4">
    <source>
        <dbReference type="EMBL" id="CAD8687989.1"/>
    </source>
</evidence>
<evidence type="ECO:0000256" key="1">
    <source>
        <dbReference type="SAM" id="MobiDB-lite"/>
    </source>
</evidence>
<keyword evidence="2" id="KW-0732">Signal</keyword>
<dbReference type="EMBL" id="HBFA01036850">
    <property type="protein sequence ID" value="CAD8687989.1"/>
    <property type="molecule type" value="Transcribed_RNA"/>
</dbReference>